<dbReference type="SMART" id="SM00355">
    <property type="entry name" value="ZnF_C2H2"/>
    <property type="match status" value="2"/>
</dbReference>
<evidence type="ECO:0000256" key="8">
    <source>
        <dbReference type="SAM" id="MobiDB-lite"/>
    </source>
</evidence>
<dbReference type="CDD" id="cd12148">
    <property type="entry name" value="fungal_TF_MHR"/>
    <property type="match status" value="1"/>
</dbReference>
<evidence type="ECO:0000256" key="1">
    <source>
        <dbReference type="ARBA" id="ARBA00004123"/>
    </source>
</evidence>
<feature type="domain" description="C2H2-type" evidence="9">
    <location>
        <begin position="30"/>
        <end position="57"/>
    </location>
</feature>
<evidence type="ECO:0000256" key="4">
    <source>
        <dbReference type="ARBA" id="ARBA00022771"/>
    </source>
</evidence>
<organism evidence="10 11">
    <name type="scientific">Trichocladium antarcticum</name>
    <dbReference type="NCBI Taxonomy" id="1450529"/>
    <lineage>
        <taxon>Eukaryota</taxon>
        <taxon>Fungi</taxon>
        <taxon>Dikarya</taxon>
        <taxon>Ascomycota</taxon>
        <taxon>Pezizomycotina</taxon>
        <taxon>Sordariomycetes</taxon>
        <taxon>Sordariomycetidae</taxon>
        <taxon>Sordariales</taxon>
        <taxon>Chaetomiaceae</taxon>
        <taxon>Trichocladium</taxon>
    </lineage>
</organism>
<dbReference type="GO" id="GO:0008270">
    <property type="term" value="F:zinc ion binding"/>
    <property type="evidence" value="ECO:0007669"/>
    <property type="project" value="UniProtKB-KW"/>
</dbReference>
<name>A0AAN6UME3_9PEZI</name>
<feature type="region of interest" description="Disordered" evidence="8">
    <location>
        <begin position="1"/>
        <end position="22"/>
    </location>
</feature>
<dbReference type="GO" id="GO:0000785">
    <property type="term" value="C:chromatin"/>
    <property type="evidence" value="ECO:0007669"/>
    <property type="project" value="TreeGrafter"/>
</dbReference>
<sequence>MPGASVAVMPSSAASTPATRKASLAPERKYKCQFCNRAFSRSEHRSRHERSHTKERPFKCMKCRSTFVRRDLLLRHDRTVHAKDGGVPLHSDGKRRGGPKSARPASGPSKSTLAIDTSALEQIEASSDGIFDVETAAMLVADLHQKATAAARANGHYDSNSSMSFSQNGSAVMEPSVTYPNGAIGLPQWEGFMAQSDAKAHSISSAGSTSFDAQNSSQLPPRAGQNAHVMAPGLQAIINSLPPSDTLPQQQRVHAPADPSQPHAGFRAPQVGNDEERNMILDNIRSSDSAHAIPDGFRVPSLPSLNRYLATYFGLFHHHLPFLHPASFEPTRVSPALLLAVLSIGALYAFDQEQAYMLHIGCKVLVNQFLLNRENFSSRKCPLWTMQSSLLNMIFASWSGDPKGLEWACSIKSLLANMVAGNRYEFNLRQEVREGRSPTWAEWVEDEGCRRTYYAVFIFFGLLTLTYNHTPATSFNEFEDLLLPSTEALWNLMAAEDAWQDHLKVSPSVTFLEAHDNLFQGETLKYSAFATRVMINALFLEVLHHKRSPEALQDVVTEYKLRLALETWEKSLDLCEPEAFSVPLSAPHKGHPLIFNAKAMFRNVRARLEVDLKTVQEALRYHDSYEVAAAMSNARDRVKRSSEMLKVIQECYDCIETAVVQGVRWVARTSPTNWSLEHPLCGMDLMIILSLWLYRLEHDEESATEEELVMYNRVRLLFDKDLEEGYTMQLSSVVARLWGCMLDEVVVWGITRLMGESFRLHAQALVGYVDDVAASSSVSTPSMTSQGADEDSVY</sequence>
<dbReference type="Pfam" id="PF04082">
    <property type="entry name" value="Fungal_trans"/>
    <property type="match status" value="1"/>
</dbReference>
<dbReference type="Gene3D" id="3.30.160.60">
    <property type="entry name" value="Classic Zinc Finger"/>
    <property type="match status" value="2"/>
</dbReference>
<keyword evidence="4 7" id="KW-0863">Zinc-finger</keyword>
<dbReference type="InterPro" id="IPR036236">
    <property type="entry name" value="Znf_C2H2_sf"/>
</dbReference>
<dbReference type="GO" id="GO:0000978">
    <property type="term" value="F:RNA polymerase II cis-regulatory region sequence-specific DNA binding"/>
    <property type="evidence" value="ECO:0007669"/>
    <property type="project" value="InterPro"/>
</dbReference>
<keyword evidence="3" id="KW-0677">Repeat</keyword>
<keyword evidence="2" id="KW-0479">Metal-binding</keyword>
<evidence type="ECO:0000313" key="11">
    <source>
        <dbReference type="Proteomes" id="UP001304895"/>
    </source>
</evidence>
<keyword evidence="6" id="KW-0539">Nucleus</keyword>
<dbReference type="InterPro" id="IPR051059">
    <property type="entry name" value="VerF-like"/>
</dbReference>
<dbReference type="Proteomes" id="UP001304895">
    <property type="component" value="Unassembled WGS sequence"/>
</dbReference>
<evidence type="ECO:0000256" key="5">
    <source>
        <dbReference type="ARBA" id="ARBA00022833"/>
    </source>
</evidence>
<dbReference type="EMBL" id="MU853406">
    <property type="protein sequence ID" value="KAK4135439.1"/>
    <property type="molecule type" value="Genomic_DNA"/>
</dbReference>
<feature type="region of interest" description="Disordered" evidence="8">
    <location>
        <begin position="244"/>
        <end position="270"/>
    </location>
</feature>
<dbReference type="SUPFAM" id="SSF57667">
    <property type="entry name" value="beta-beta-alpha zinc fingers"/>
    <property type="match status" value="1"/>
</dbReference>
<dbReference type="GO" id="GO:0000981">
    <property type="term" value="F:DNA-binding transcription factor activity, RNA polymerase II-specific"/>
    <property type="evidence" value="ECO:0007669"/>
    <property type="project" value="InterPro"/>
</dbReference>
<dbReference type="PROSITE" id="PS00028">
    <property type="entry name" value="ZINC_FINGER_C2H2_1"/>
    <property type="match status" value="2"/>
</dbReference>
<dbReference type="PROSITE" id="PS50157">
    <property type="entry name" value="ZINC_FINGER_C2H2_2"/>
    <property type="match status" value="2"/>
</dbReference>
<evidence type="ECO:0000259" key="9">
    <source>
        <dbReference type="PROSITE" id="PS50157"/>
    </source>
</evidence>
<dbReference type="GO" id="GO:0006351">
    <property type="term" value="P:DNA-templated transcription"/>
    <property type="evidence" value="ECO:0007669"/>
    <property type="project" value="InterPro"/>
</dbReference>
<accession>A0AAN6UME3</accession>
<feature type="domain" description="C2H2-type" evidence="9">
    <location>
        <begin position="58"/>
        <end position="86"/>
    </location>
</feature>
<dbReference type="AlphaFoldDB" id="A0AAN6UME3"/>
<dbReference type="PANTHER" id="PTHR40626:SF8">
    <property type="entry name" value="C2H2 FINGER DOMAIN TRANSCRIPTION FACTOR (EUROFUNG)-RELATED"/>
    <property type="match status" value="1"/>
</dbReference>
<reference evidence="10" key="1">
    <citation type="journal article" date="2023" name="Mol. Phylogenet. Evol.">
        <title>Genome-scale phylogeny and comparative genomics of the fungal order Sordariales.</title>
        <authorList>
            <person name="Hensen N."/>
            <person name="Bonometti L."/>
            <person name="Westerberg I."/>
            <person name="Brannstrom I.O."/>
            <person name="Guillou S."/>
            <person name="Cros-Aarteil S."/>
            <person name="Calhoun S."/>
            <person name="Haridas S."/>
            <person name="Kuo A."/>
            <person name="Mondo S."/>
            <person name="Pangilinan J."/>
            <person name="Riley R."/>
            <person name="LaButti K."/>
            <person name="Andreopoulos B."/>
            <person name="Lipzen A."/>
            <person name="Chen C."/>
            <person name="Yan M."/>
            <person name="Daum C."/>
            <person name="Ng V."/>
            <person name="Clum A."/>
            <person name="Steindorff A."/>
            <person name="Ohm R.A."/>
            <person name="Martin F."/>
            <person name="Silar P."/>
            <person name="Natvig D.O."/>
            <person name="Lalanne C."/>
            <person name="Gautier V."/>
            <person name="Ament-Velasquez S.L."/>
            <person name="Kruys A."/>
            <person name="Hutchinson M.I."/>
            <person name="Powell A.J."/>
            <person name="Barry K."/>
            <person name="Miller A.N."/>
            <person name="Grigoriev I.V."/>
            <person name="Debuchy R."/>
            <person name="Gladieux P."/>
            <person name="Hiltunen Thoren M."/>
            <person name="Johannesson H."/>
        </authorList>
    </citation>
    <scope>NUCLEOTIDE SEQUENCE</scope>
    <source>
        <strain evidence="10">CBS 123565</strain>
    </source>
</reference>
<feature type="region of interest" description="Disordered" evidence="8">
    <location>
        <begin position="82"/>
        <end position="113"/>
    </location>
</feature>
<dbReference type="PANTHER" id="PTHR40626">
    <property type="entry name" value="MIP31509P"/>
    <property type="match status" value="1"/>
</dbReference>
<dbReference type="InterPro" id="IPR007219">
    <property type="entry name" value="XnlR_reg_dom"/>
</dbReference>
<evidence type="ECO:0000256" key="7">
    <source>
        <dbReference type="PROSITE-ProRule" id="PRU00042"/>
    </source>
</evidence>
<evidence type="ECO:0000256" key="2">
    <source>
        <dbReference type="ARBA" id="ARBA00022723"/>
    </source>
</evidence>
<protein>
    <recommendedName>
        <fullName evidence="9">C2H2-type domain-containing protein</fullName>
    </recommendedName>
</protein>
<dbReference type="FunFam" id="3.30.160.60:FF:000190">
    <property type="entry name" value="C2H2 finger domain protein"/>
    <property type="match status" value="1"/>
</dbReference>
<gene>
    <name evidence="10" type="ORF">BT67DRAFT_378038</name>
</gene>
<proteinExistence type="predicted"/>
<dbReference type="GO" id="GO:0005634">
    <property type="term" value="C:nucleus"/>
    <property type="evidence" value="ECO:0007669"/>
    <property type="project" value="UniProtKB-SubCell"/>
</dbReference>
<dbReference type="InterPro" id="IPR013087">
    <property type="entry name" value="Znf_C2H2_type"/>
</dbReference>
<evidence type="ECO:0000256" key="6">
    <source>
        <dbReference type="ARBA" id="ARBA00023242"/>
    </source>
</evidence>
<reference evidence="10" key="2">
    <citation type="submission" date="2023-05" db="EMBL/GenBank/DDBJ databases">
        <authorList>
            <consortium name="Lawrence Berkeley National Laboratory"/>
            <person name="Steindorff A."/>
            <person name="Hensen N."/>
            <person name="Bonometti L."/>
            <person name="Westerberg I."/>
            <person name="Brannstrom I.O."/>
            <person name="Guillou S."/>
            <person name="Cros-Aarteil S."/>
            <person name="Calhoun S."/>
            <person name="Haridas S."/>
            <person name="Kuo A."/>
            <person name="Mondo S."/>
            <person name="Pangilinan J."/>
            <person name="Riley R."/>
            <person name="Labutti K."/>
            <person name="Andreopoulos B."/>
            <person name="Lipzen A."/>
            <person name="Chen C."/>
            <person name="Yanf M."/>
            <person name="Daum C."/>
            <person name="Ng V."/>
            <person name="Clum A."/>
            <person name="Ohm R."/>
            <person name="Martin F."/>
            <person name="Silar P."/>
            <person name="Natvig D."/>
            <person name="Lalanne C."/>
            <person name="Gautier V."/>
            <person name="Ament-Velasquez S.L."/>
            <person name="Kruys A."/>
            <person name="Hutchinson M.I."/>
            <person name="Powell A.J."/>
            <person name="Barry K."/>
            <person name="Miller A.N."/>
            <person name="Grigoriev I.V."/>
            <person name="Debuchy R."/>
            <person name="Gladieux P."/>
            <person name="Thoren M.H."/>
            <person name="Johannesson H."/>
        </authorList>
    </citation>
    <scope>NUCLEOTIDE SEQUENCE</scope>
    <source>
        <strain evidence="10">CBS 123565</strain>
    </source>
</reference>
<keyword evidence="5" id="KW-0862">Zinc</keyword>
<comment type="caution">
    <text evidence="10">The sequence shown here is derived from an EMBL/GenBank/DDBJ whole genome shotgun (WGS) entry which is preliminary data.</text>
</comment>
<evidence type="ECO:0000313" key="10">
    <source>
        <dbReference type="EMBL" id="KAK4135439.1"/>
    </source>
</evidence>
<keyword evidence="11" id="KW-1185">Reference proteome</keyword>
<evidence type="ECO:0000256" key="3">
    <source>
        <dbReference type="ARBA" id="ARBA00022737"/>
    </source>
</evidence>
<comment type="subcellular location">
    <subcellularLocation>
        <location evidence="1">Nucleus</location>
    </subcellularLocation>
</comment>